<evidence type="ECO:0000313" key="1">
    <source>
        <dbReference type="EMBL" id="SDR90548.1"/>
    </source>
</evidence>
<dbReference type="OrthoDB" id="4773472at2"/>
<dbReference type="Proteomes" id="UP000182237">
    <property type="component" value="Chromosome I"/>
</dbReference>
<evidence type="ECO:0000313" key="2">
    <source>
        <dbReference type="Proteomes" id="UP000182237"/>
    </source>
</evidence>
<dbReference type="AlphaFoldDB" id="A0A1H1MV85"/>
<dbReference type="STRING" id="1203190.GCA_000312345_00161"/>
<dbReference type="eggNOG" id="ENOG5031JG8">
    <property type="taxonomic scope" value="Bacteria"/>
</dbReference>
<name>A0A1H1MV85_9CORY</name>
<protein>
    <submittedName>
        <fullName evidence="1">Uncharacterized protein</fullName>
    </submittedName>
</protein>
<accession>A0A1H1MV85</accession>
<dbReference type="RefSeq" id="WP_019193031.1">
    <property type="nucleotide sequence ID" value="NZ_LT629765.1"/>
</dbReference>
<gene>
    <name evidence="1" type="ORF">SAMN04488539_0615</name>
</gene>
<dbReference type="EMBL" id="LT629765">
    <property type="protein sequence ID" value="SDR90548.1"/>
    <property type="molecule type" value="Genomic_DNA"/>
</dbReference>
<sequence length="132" mass="14667">MPIIQFDVLVPDFAAPEVAASFQSALDILVRREMLTSGEVEHAEPPRLDAPTTDQLKEVYRTDRGGDPDADGARVHRFLITADGADSYNKLAMGLSRVLTPKATLPKDPAALMQQERFEVASIYPWMVDVRR</sequence>
<proteinExistence type="predicted"/>
<keyword evidence="2" id="KW-1185">Reference proteome</keyword>
<organism evidence="1 2">
    <name type="scientific">Corynebacterium timonense</name>
    <dbReference type="NCBI Taxonomy" id="441500"/>
    <lineage>
        <taxon>Bacteria</taxon>
        <taxon>Bacillati</taxon>
        <taxon>Actinomycetota</taxon>
        <taxon>Actinomycetes</taxon>
        <taxon>Mycobacteriales</taxon>
        <taxon>Corynebacteriaceae</taxon>
        <taxon>Corynebacterium</taxon>
    </lineage>
</organism>
<reference evidence="1 2" key="1">
    <citation type="submission" date="2016-10" db="EMBL/GenBank/DDBJ databases">
        <authorList>
            <person name="de Groot N.N."/>
        </authorList>
    </citation>
    <scope>NUCLEOTIDE SEQUENCE [LARGE SCALE GENOMIC DNA]</scope>
    <source>
        <strain evidence="1 2">DSM 45434</strain>
    </source>
</reference>